<evidence type="ECO:0000313" key="1">
    <source>
        <dbReference type="EMBL" id="KAK3779862.1"/>
    </source>
</evidence>
<dbReference type="EMBL" id="JAWDGP010002798">
    <property type="protein sequence ID" value="KAK3779862.1"/>
    <property type="molecule type" value="Genomic_DNA"/>
</dbReference>
<protein>
    <submittedName>
        <fullName evidence="1">Uncharacterized protein</fullName>
    </submittedName>
</protein>
<gene>
    <name evidence="1" type="ORF">RRG08_020207</name>
</gene>
<accession>A0AAE1A411</accession>
<name>A0AAE1A411_9GAST</name>
<reference evidence="1" key="1">
    <citation type="journal article" date="2023" name="G3 (Bethesda)">
        <title>A reference genome for the long-term kleptoplast-retaining sea slug Elysia crispata morphotype clarki.</title>
        <authorList>
            <person name="Eastman K.E."/>
            <person name="Pendleton A.L."/>
            <person name="Shaikh M.A."/>
            <person name="Suttiyut T."/>
            <person name="Ogas R."/>
            <person name="Tomko P."/>
            <person name="Gavelis G."/>
            <person name="Widhalm J.R."/>
            <person name="Wisecaver J.H."/>
        </authorList>
    </citation>
    <scope>NUCLEOTIDE SEQUENCE</scope>
    <source>
        <strain evidence="1">ECLA1</strain>
    </source>
</reference>
<dbReference type="AlphaFoldDB" id="A0AAE1A411"/>
<evidence type="ECO:0000313" key="2">
    <source>
        <dbReference type="Proteomes" id="UP001283361"/>
    </source>
</evidence>
<dbReference type="Proteomes" id="UP001283361">
    <property type="component" value="Unassembled WGS sequence"/>
</dbReference>
<organism evidence="1 2">
    <name type="scientific">Elysia crispata</name>
    <name type="common">lettuce slug</name>
    <dbReference type="NCBI Taxonomy" id="231223"/>
    <lineage>
        <taxon>Eukaryota</taxon>
        <taxon>Metazoa</taxon>
        <taxon>Spiralia</taxon>
        <taxon>Lophotrochozoa</taxon>
        <taxon>Mollusca</taxon>
        <taxon>Gastropoda</taxon>
        <taxon>Heterobranchia</taxon>
        <taxon>Euthyneura</taxon>
        <taxon>Panpulmonata</taxon>
        <taxon>Sacoglossa</taxon>
        <taxon>Placobranchoidea</taxon>
        <taxon>Plakobranchidae</taxon>
        <taxon>Elysia</taxon>
    </lineage>
</organism>
<keyword evidence="2" id="KW-1185">Reference proteome</keyword>
<proteinExistence type="predicted"/>
<comment type="caution">
    <text evidence="1">The sequence shown here is derived from an EMBL/GenBank/DDBJ whole genome shotgun (WGS) entry which is preliminary data.</text>
</comment>
<sequence>MAKIGGLRTRSKRSSRYLSNLCTSLAQTASNKLSRCSERLGALEDATRPGLSYMVATHREGWPSVSVASQNRHANYRMILSLLQRFIYFVAN</sequence>